<evidence type="ECO:0000313" key="5">
    <source>
        <dbReference type="Proteomes" id="UP000195607"/>
    </source>
</evidence>
<dbReference type="EMBL" id="LT719092">
    <property type="protein sequence ID" value="SJK84642.1"/>
    <property type="molecule type" value="Genomic_DNA"/>
</dbReference>
<keyword evidence="1" id="KW-0472">Membrane</keyword>
<gene>
    <name evidence="3" type="ORF">CPM_0794</name>
    <name evidence="2" type="ORF">CSP5_0798</name>
</gene>
<sequence length="145" mass="15761">MDTTFRALAEVHGVIGVLWIIMIFWFYTAVSAYLSSPSEERAGRLMVSGNVSRMMGGLAILLGIIVAALTGYLHASFSFNSTGGILLSIGILFAIVSYVIFGEGFAMRLAKHINPEKGKDLKKYVTLELTFAVLTLIFMALGAIY</sequence>
<protein>
    <submittedName>
        <fullName evidence="2">Multipass membrane protein</fullName>
    </submittedName>
</protein>
<proteinExistence type="predicted"/>
<dbReference type="EMBL" id="LT671858">
    <property type="protein sequence ID" value="SIM55498.1"/>
    <property type="molecule type" value="Genomic_DNA"/>
</dbReference>
<evidence type="ECO:0000313" key="3">
    <source>
        <dbReference type="EMBL" id="SJK84642.1"/>
    </source>
</evidence>
<evidence type="ECO:0000256" key="1">
    <source>
        <dbReference type="SAM" id="Phobius"/>
    </source>
</evidence>
<keyword evidence="1" id="KW-1133">Transmembrane helix</keyword>
<keyword evidence="1" id="KW-0812">Transmembrane</keyword>
<feature type="transmembrane region" description="Helical" evidence="1">
    <location>
        <begin position="125"/>
        <end position="144"/>
    </location>
</feature>
<dbReference type="Proteomes" id="UP000195607">
    <property type="component" value="Chromosome I"/>
</dbReference>
<reference evidence="3" key="2">
    <citation type="submission" date="2016-06" db="EMBL/GenBank/DDBJ databases">
        <authorList>
            <person name="Olsen C.W."/>
            <person name="Carey S."/>
            <person name="Hinshaw L."/>
            <person name="Karasin A.I."/>
        </authorList>
    </citation>
    <scope>NUCLEOTIDE SEQUENCE [LARGE SCALE GENOMIC DNA]</scope>
    <source>
        <strain evidence="3">PM4</strain>
    </source>
</reference>
<evidence type="ECO:0000313" key="4">
    <source>
        <dbReference type="Proteomes" id="UP000187822"/>
    </source>
</evidence>
<feature type="transmembrane region" description="Helical" evidence="1">
    <location>
        <begin position="12"/>
        <end position="34"/>
    </location>
</feature>
<dbReference type="GeneID" id="41588072"/>
<accession>A0A1N5U5J2</accession>
<feature type="transmembrane region" description="Helical" evidence="1">
    <location>
        <begin position="55"/>
        <end position="73"/>
    </location>
</feature>
<feature type="transmembrane region" description="Helical" evidence="1">
    <location>
        <begin position="85"/>
        <end position="105"/>
    </location>
</feature>
<name>A0A1N5U5J2_9ARCH</name>
<dbReference type="KEGG" id="cdiv:CPM_0794"/>
<dbReference type="AlphaFoldDB" id="A0A1N5U5J2"/>
<reference evidence="2 5" key="1">
    <citation type="submission" date="2016-04" db="EMBL/GenBank/DDBJ databases">
        <authorList>
            <person name="Evans L.H."/>
            <person name="Alamgir A."/>
            <person name="Owens N."/>
            <person name="Weber N.D."/>
            <person name="Virtaneva K."/>
            <person name="Barbian K."/>
            <person name="Babar A."/>
            <person name="Rosenke K."/>
        </authorList>
    </citation>
    <scope>NUCLEOTIDE SEQUENCE [LARGE SCALE GENOMIC DNA]</scope>
    <source>
        <strain evidence="2">S5</strain>
        <strain evidence="5">S5(T) (JCM 30642 \VKM B-2941)</strain>
    </source>
</reference>
<dbReference type="RefSeq" id="WP_077076134.1">
    <property type="nucleotide sequence ID" value="NZ_LT671858.1"/>
</dbReference>
<organism evidence="2 5">
    <name type="scientific">Cuniculiplasma divulgatum</name>
    <dbReference type="NCBI Taxonomy" id="1673428"/>
    <lineage>
        <taxon>Archaea</taxon>
        <taxon>Methanobacteriati</taxon>
        <taxon>Thermoplasmatota</taxon>
        <taxon>Thermoplasmata</taxon>
        <taxon>Thermoplasmatales</taxon>
        <taxon>Cuniculiplasmataceae</taxon>
        <taxon>Cuniculiplasma</taxon>
    </lineage>
</organism>
<keyword evidence="4" id="KW-1185">Reference proteome</keyword>
<reference evidence="4" key="3">
    <citation type="submission" date="2016-06" db="EMBL/GenBank/DDBJ databases">
        <authorList>
            <person name="Toshchakov V.S."/>
        </authorList>
    </citation>
    <scope>NUCLEOTIDE SEQUENCE [LARGE SCALE GENOMIC DNA]</scope>
    <source>
        <strain>PM4 (JCM 30641</strain>
        <strain evidence="4">\VKM B-2940)</strain>
    </source>
</reference>
<dbReference type="Proteomes" id="UP000187822">
    <property type="component" value="Chromosome I"/>
</dbReference>
<evidence type="ECO:0000313" key="2">
    <source>
        <dbReference type="EMBL" id="SIM55498.1"/>
    </source>
</evidence>